<dbReference type="AlphaFoldDB" id="A0A7R9EF46"/>
<name>A0A7R9EF46_9NEOP</name>
<evidence type="ECO:0000256" key="1">
    <source>
        <dbReference type="SAM" id="MobiDB-lite"/>
    </source>
</evidence>
<protein>
    <submittedName>
        <fullName evidence="2">Uncharacterized protein</fullName>
    </submittedName>
</protein>
<dbReference type="EMBL" id="OB795914">
    <property type="protein sequence ID" value="CAD7432850.1"/>
    <property type="molecule type" value="Genomic_DNA"/>
</dbReference>
<feature type="compositionally biased region" description="Polar residues" evidence="1">
    <location>
        <begin position="174"/>
        <end position="185"/>
    </location>
</feature>
<accession>A0A7R9EF46</accession>
<feature type="region of interest" description="Disordered" evidence="1">
    <location>
        <begin position="29"/>
        <end position="60"/>
    </location>
</feature>
<reference evidence="2" key="1">
    <citation type="submission" date="2020-11" db="EMBL/GenBank/DDBJ databases">
        <authorList>
            <person name="Tran Van P."/>
        </authorList>
    </citation>
    <scope>NUCLEOTIDE SEQUENCE</scope>
</reference>
<gene>
    <name evidence="2" type="ORF">TMSB3V08_LOCUS9546</name>
</gene>
<feature type="region of interest" description="Disordered" evidence="1">
    <location>
        <begin position="152"/>
        <end position="185"/>
    </location>
</feature>
<feature type="compositionally biased region" description="Basic and acidic residues" evidence="1">
    <location>
        <begin position="48"/>
        <end position="60"/>
    </location>
</feature>
<organism evidence="2">
    <name type="scientific">Timema monikensis</name>
    <dbReference type="NCBI Taxonomy" id="170555"/>
    <lineage>
        <taxon>Eukaryota</taxon>
        <taxon>Metazoa</taxon>
        <taxon>Ecdysozoa</taxon>
        <taxon>Arthropoda</taxon>
        <taxon>Hexapoda</taxon>
        <taxon>Insecta</taxon>
        <taxon>Pterygota</taxon>
        <taxon>Neoptera</taxon>
        <taxon>Polyneoptera</taxon>
        <taxon>Phasmatodea</taxon>
        <taxon>Timematodea</taxon>
        <taxon>Timematoidea</taxon>
        <taxon>Timematidae</taxon>
        <taxon>Timema</taxon>
    </lineage>
</organism>
<proteinExistence type="predicted"/>
<evidence type="ECO:0000313" key="2">
    <source>
        <dbReference type="EMBL" id="CAD7432850.1"/>
    </source>
</evidence>
<sequence length="185" mass="20695">MVGVHSEGNTTIITGISCANDIEVLIPGTVNTEDSCPGQDRQITPTNKRAEPQERTASKMRKYDESYLSFRFIPLNRGEKYKEMDHQETREAPDLRNTCLNPDYALSLSSFNLQAFPPPPFNVSTMASLVLTDSSQLTADAFEKLPDQILYPYNEPDDLKKHGTSPPNRKHGKQNSACFTTQPQS</sequence>